<feature type="domain" description="Tyrosine-protein kinase ephrin type A/B receptor-like" evidence="4">
    <location>
        <begin position="1112"/>
        <end position="1151"/>
    </location>
</feature>
<evidence type="ECO:0000256" key="2">
    <source>
        <dbReference type="SAM" id="Phobius"/>
    </source>
</evidence>
<dbReference type="InterPro" id="IPR014756">
    <property type="entry name" value="Ig_E-set"/>
</dbReference>
<keyword evidence="2" id="KW-1133">Transmembrane helix</keyword>
<dbReference type="PANTHER" id="PTHR46967">
    <property type="entry name" value="INSULIN-LIKE GROWTH FACTOR BINDING PROTEIN,N-TERMINAL"/>
    <property type="match status" value="1"/>
</dbReference>
<keyword evidence="6" id="KW-1185">Reference proteome</keyword>
<keyword evidence="2" id="KW-0472">Membrane</keyword>
<proteinExistence type="predicted"/>
<comment type="caution">
    <text evidence="5">The sequence shown here is derived from an EMBL/GenBank/DDBJ whole genome shotgun (WGS) entry which is preliminary data.</text>
</comment>
<evidence type="ECO:0000256" key="1">
    <source>
        <dbReference type="SAM" id="MobiDB-lite"/>
    </source>
</evidence>
<feature type="signal peptide" evidence="3">
    <location>
        <begin position="1"/>
        <end position="21"/>
    </location>
</feature>
<feature type="region of interest" description="Disordered" evidence="1">
    <location>
        <begin position="984"/>
        <end position="1050"/>
    </location>
</feature>
<feature type="transmembrane region" description="Helical" evidence="2">
    <location>
        <begin position="1342"/>
        <end position="1364"/>
    </location>
</feature>
<dbReference type="SMART" id="SM01411">
    <property type="entry name" value="Ephrin_rec_like"/>
    <property type="match status" value="2"/>
</dbReference>
<sequence>MAWAAALICLLLAYSSLWTDAQQGSNGQRKEAQASDAPAPGPWGSLLLAGRVLRSEAGCMDAWGASAVTVVIRDLPSSFTIATVTCKFLPARRLAELGRGKGSGLPLSGSQAQPNLVRALQEAPGSPALHRSKVYWEPRRQAQALEHEVTCELPGGLEEVVVALLAETSVSGEGPALLALSQAVLRRVAVFSASPSLGPSSGGTEVAIQGEHLAEPLQCVFSNGSLSLAVRARVCDAGNATCTAPAWPLDRNDAAVALAVHAGGCQAGFAFHFYRAPQPLRVRPSHGPRYGSFAMTVELEGGLQALSLQQAAQLAPVVRLAGAGERGDDLLLAANLTADRRSLMAVTPARTAPLRAGLFPVAVSLNGQQFVAHARQGVALNLTGPSVAMAAPHVPADTGKAAQNITFSVALSGPSMLPRAVASATARPAADLVTAFALVPNQVAYAGDAANMSFKVTAAALPMPAAVRYTLVSQTRAVAGGFVAGGALTGFLEWGEQQGSVLNLTVPVNWTAVAPQAELRLAVQLHGVWNAAVDNATAGNATALHIFGVRPDQCPPGTYRHDDTAASAAAADLQAVPAGQDARLSTIAVQGDAGALFDLSSAFQPNVSEYGTAVPPSFADARLCLRPMQRDALVEVFGPGGVPLAREAPGHLAAVSVRTRHPGVGAAEFPAAAPVAVSAPTPSDSAAAQAGVAAMYAHGGRAELAAACEEGAWPLALAPGQNQFTIMVTAPEAAAQGFVASALSRAVAPAPALAPGPAPGLGPTPGDVIDPALPSASAALEAATAIANPAGASAAAAAAAGVAAAPLAPDLSPPALGPAADAQRIAAAVLRAATDTYSLSVVRLADPEHATVAEVNVTAGRRTYAVCSDRPRPVLAPAAPSPAAAPISGLSVEWVALHPRLRYPGIPGLRVEAGGQVLSQGGDVGADQVEDTTAETRVRQHTDFLPIALVLGLVPGRPVTVPIVVVAEDGVTSLRYYVTVARAPAPARPPGPAPAPGPSAGESLGWGLDPPLGFGTPNSGNGGSPAGAPSSAGGGWGPGSGVGPNGTGVSGGLQFAHGGARGAGADLEAEALAAAAEAAPKALPAGWPRPPGQAPWCAACPAGWASTALDAADCRMCAPGTFAPAQRAPACSACPNGTYANSWGSTHCAHCIIGTHAPRVGSRLCLMCPENATNLEDGSDACTVAVQPGTNLTTRYAVIVSFGVFLNGTSLDDIAPKVGVNASSRVILERLVRADTASAFNISVGDVKVTGVTQVARRMLYVNVTATLGVDVPPGASADDINAALEVASLSADDPIAMLAANPDRFFGRTTKALDVTAEPDHAPLRTESRPPSSAASALARAWPALGAVFLAALLVAGMGAALARRRHRRLFEGLLERCRLGRRRSGWQAQDDVVSGEAPGVPVRPGRQRIISPRVASPRPRALDPLDDARSDPLDRPDASFAGSAALLRHAL</sequence>
<dbReference type="PANTHER" id="PTHR46967:SF1">
    <property type="entry name" value="KERATIN-ASSOCIATED PROTEIN 16-1-LIKE"/>
    <property type="match status" value="1"/>
</dbReference>
<dbReference type="SUPFAM" id="SSF57184">
    <property type="entry name" value="Growth factor receptor domain"/>
    <property type="match status" value="1"/>
</dbReference>
<evidence type="ECO:0000256" key="3">
    <source>
        <dbReference type="SAM" id="SignalP"/>
    </source>
</evidence>
<gene>
    <name evidence="5" type="ORF">WJX81_003998</name>
</gene>
<dbReference type="InterPro" id="IPR011641">
    <property type="entry name" value="Tyr-kin_ephrin_A/B_rcpt-like"/>
</dbReference>
<evidence type="ECO:0000259" key="4">
    <source>
        <dbReference type="Pfam" id="PF07699"/>
    </source>
</evidence>
<dbReference type="CDD" id="cd00185">
    <property type="entry name" value="TNFRSF"/>
    <property type="match status" value="1"/>
</dbReference>
<dbReference type="Proteomes" id="UP001445335">
    <property type="component" value="Unassembled WGS sequence"/>
</dbReference>
<protein>
    <recommendedName>
        <fullName evidence="4">Tyrosine-protein kinase ephrin type A/B receptor-like domain-containing protein</fullName>
    </recommendedName>
</protein>
<dbReference type="Pfam" id="PF07699">
    <property type="entry name" value="Ephrin_rec_like"/>
    <property type="match status" value="1"/>
</dbReference>
<name>A0AAW1RUI1_9CHLO</name>
<evidence type="ECO:0000313" key="6">
    <source>
        <dbReference type="Proteomes" id="UP001445335"/>
    </source>
</evidence>
<dbReference type="SUPFAM" id="SSF81296">
    <property type="entry name" value="E set domains"/>
    <property type="match status" value="1"/>
</dbReference>
<keyword evidence="3" id="KW-0732">Signal</keyword>
<accession>A0AAW1RUI1</accession>
<dbReference type="Gene3D" id="2.60.40.10">
    <property type="entry name" value="Immunoglobulins"/>
    <property type="match status" value="1"/>
</dbReference>
<dbReference type="InterPro" id="IPR013783">
    <property type="entry name" value="Ig-like_fold"/>
</dbReference>
<feature type="compositionally biased region" description="Gly residues" evidence="1">
    <location>
        <begin position="1032"/>
        <end position="1050"/>
    </location>
</feature>
<keyword evidence="2" id="KW-0812">Transmembrane</keyword>
<feature type="chain" id="PRO_5043373977" description="Tyrosine-protein kinase ephrin type A/B receptor-like domain-containing protein" evidence="3">
    <location>
        <begin position="22"/>
        <end position="1453"/>
    </location>
</feature>
<dbReference type="EMBL" id="JALJOU010000023">
    <property type="protein sequence ID" value="KAK9837118.1"/>
    <property type="molecule type" value="Genomic_DNA"/>
</dbReference>
<evidence type="ECO:0000313" key="5">
    <source>
        <dbReference type="EMBL" id="KAK9837118.1"/>
    </source>
</evidence>
<organism evidence="5 6">
    <name type="scientific">Elliptochloris bilobata</name>
    <dbReference type="NCBI Taxonomy" id="381761"/>
    <lineage>
        <taxon>Eukaryota</taxon>
        <taxon>Viridiplantae</taxon>
        <taxon>Chlorophyta</taxon>
        <taxon>core chlorophytes</taxon>
        <taxon>Trebouxiophyceae</taxon>
        <taxon>Trebouxiophyceae incertae sedis</taxon>
        <taxon>Elliptochloris clade</taxon>
        <taxon>Elliptochloris</taxon>
    </lineage>
</organism>
<feature type="region of interest" description="Disordered" evidence="1">
    <location>
        <begin position="1387"/>
        <end position="1439"/>
    </location>
</feature>
<feature type="compositionally biased region" description="Pro residues" evidence="1">
    <location>
        <begin position="986"/>
        <end position="997"/>
    </location>
</feature>
<dbReference type="InterPro" id="IPR009030">
    <property type="entry name" value="Growth_fac_rcpt_cys_sf"/>
</dbReference>
<reference evidence="5 6" key="1">
    <citation type="journal article" date="2024" name="Nat. Commun.">
        <title>Phylogenomics reveals the evolutionary origins of lichenization in chlorophyte algae.</title>
        <authorList>
            <person name="Puginier C."/>
            <person name="Libourel C."/>
            <person name="Otte J."/>
            <person name="Skaloud P."/>
            <person name="Haon M."/>
            <person name="Grisel S."/>
            <person name="Petersen M."/>
            <person name="Berrin J.G."/>
            <person name="Delaux P.M."/>
            <person name="Dal Grande F."/>
            <person name="Keller J."/>
        </authorList>
    </citation>
    <scope>NUCLEOTIDE SEQUENCE [LARGE SCALE GENOMIC DNA]</scope>
    <source>
        <strain evidence="5 6">SAG 245.80</strain>
    </source>
</reference>
<feature type="compositionally biased region" description="Basic and acidic residues" evidence="1">
    <location>
        <begin position="1422"/>
        <end position="1439"/>
    </location>
</feature>
<dbReference type="Gene3D" id="2.10.50.10">
    <property type="entry name" value="Tumor Necrosis Factor Receptor, subunit A, domain 2"/>
    <property type="match status" value="1"/>
</dbReference>